<evidence type="ECO:0000256" key="2">
    <source>
        <dbReference type="SAM" id="SignalP"/>
    </source>
</evidence>
<dbReference type="AlphaFoldDB" id="A0A2W5N6M5"/>
<evidence type="ECO:0008006" key="5">
    <source>
        <dbReference type="Google" id="ProtNLM"/>
    </source>
</evidence>
<name>A0A2W5N6M5_9BACT</name>
<dbReference type="Pfam" id="PF12293">
    <property type="entry name" value="T4BSS_DotH_IcmK"/>
    <property type="match status" value="1"/>
</dbReference>
<feature type="compositionally biased region" description="Low complexity" evidence="1">
    <location>
        <begin position="71"/>
        <end position="87"/>
    </location>
</feature>
<comment type="caution">
    <text evidence="3">The sequence shown here is derived from an EMBL/GenBank/DDBJ whole genome shotgun (WGS) entry which is preliminary data.</text>
</comment>
<accession>A0A2W5N6M5</accession>
<sequence length="487" mass="51187">MTRRKISISFSRRSKAALAATLVCGVALIALSLPVVAQEAEQQLPDALVDQQIPNAFPQSGEATTQQNTDSAPAAKAPAKATPSSKAVSEMESSEQTQTAPAVDNAPAQPEQAKLVPSRAMGAAAQKVQSGGAAAPSADPSAEGVDLSHDVAPALPDMLDRYATPQTEGGAPEQQNGEALPEVSDRTMVELQASGFENAGAQRVKVPVDGFGGGKTPEEMQEEIRSEAFDAAITGLFPLSPDQIQGLLKRYDGTQKAASEPTYATPKPEISVQNVSLDPGVAPPTIKTAVGNVTTLNMLDATGAPWPVQDVTWAGDFEIVEPEEGGHIVRITPMSHFARGNIVIRLLTLKTPLTLTLETSRDVVQYRVDARIPEYGPFANAPLMQGAKSTLVAGSPDLTSLLDGVMPGGMTKLSVNGVDGRTTAYEMNGTTYVRTPLTLLSPAWMSSVSSADGMNVYALNNAPVLLLSDGGEFMRATLKEKEDLLDE</sequence>
<dbReference type="InterPro" id="IPR022073">
    <property type="entry name" value="T4BSS_DotH_IcmK"/>
</dbReference>
<gene>
    <name evidence="3" type="ORF">DI551_00325</name>
</gene>
<evidence type="ECO:0000313" key="3">
    <source>
        <dbReference type="EMBL" id="PZQ49131.1"/>
    </source>
</evidence>
<feature type="signal peptide" evidence="2">
    <location>
        <begin position="1"/>
        <end position="37"/>
    </location>
</feature>
<organism evidence="3 4">
    <name type="scientific">Micavibrio aeruginosavorus</name>
    <dbReference type="NCBI Taxonomy" id="349221"/>
    <lineage>
        <taxon>Bacteria</taxon>
        <taxon>Pseudomonadati</taxon>
        <taxon>Bdellovibrionota</taxon>
        <taxon>Bdellovibrionia</taxon>
        <taxon>Bdellovibrionales</taxon>
        <taxon>Pseudobdellovibrionaceae</taxon>
        <taxon>Micavibrio</taxon>
    </lineage>
</organism>
<feature type="compositionally biased region" description="Low complexity" evidence="1">
    <location>
        <begin position="130"/>
        <end position="142"/>
    </location>
</feature>
<feature type="compositionally biased region" description="Polar residues" evidence="1">
    <location>
        <begin position="58"/>
        <end position="70"/>
    </location>
</feature>
<keyword evidence="2" id="KW-0732">Signal</keyword>
<evidence type="ECO:0000256" key="1">
    <source>
        <dbReference type="SAM" id="MobiDB-lite"/>
    </source>
</evidence>
<evidence type="ECO:0000313" key="4">
    <source>
        <dbReference type="Proteomes" id="UP000249417"/>
    </source>
</evidence>
<protein>
    <recommendedName>
        <fullName evidence="5">Type IV secretion protein DotH</fullName>
    </recommendedName>
</protein>
<dbReference type="Proteomes" id="UP000249417">
    <property type="component" value="Unassembled WGS sequence"/>
</dbReference>
<dbReference type="EMBL" id="QFQB01000001">
    <property type="protein sequence ID" value="PZQ49131.1"/>
    <property type="molecule type" value="Genomic_DNA"/>
</dbReference>
<feature type="region of interest" description="Disordered" evidence="1">
    <location>
        <begin position="58"/>
        <end position="145"/>
    </location>
</feature>
<feature type="chain" id="PRO_5015953581" description="Type IV secretion protein DotH" evidence="2">
    <location>
        <begin position="38"/>
        <end position="487"/>
    </location>
</feature>
<reference evidence="3 4" key="1">
    <citation type="submission" date="2017-08" db="EMBL/GenBank/DDBJ databases">
        <title>Infants hospitalized years apart are colonized by the same room-sourced microbial strains.</title>
        <authorList>
            <person name="Brooks B."/>
            <person name="Olm M.R."/>
            <person name="Firek B.A."/>
            <person name="Baker R."/>
            <person name="Thomas B.C."/>
            <person name="Morowitz M.J."/>
            <person name="Banfield J.F."/>
        </authorList>
    </citation>
    <scope>NUCLEOTIDE SEQUENCE [LARGE SCALE GENOMIC DNA]</scope>
    <source>
        <strain evidence="3">S2_005_002_R2_29</strain>
    </source>
</reference>
<proteinExistence type="predicted"/>